<feature type="compositionally biased region" description="Basic and acidic residues" evidence="10">
    <location>
        <begin position="250"/>
        <end position="266"/>
    </location>
</feature>
<evidence type="ECO:0000256" key="7">
    <source>
        <dbReference type="ARBA" id="ARBA00047615"/>
    </source>
</evidence>
<dbReference type="InterPro" id="IPR011994">
    <property type="entry name" value="Cytidylate_kinase_dom"/>
</dbReference>
<dbReference type="InterPro" id="IPR002123">
    <property type="entry name" value="Plipid/glycerol_acylTrfase"/>
</dbReference>
<name>A0A9E7DB64_9ACTN</name>
<dbReference type="Gene3D" id="3.40.50.300">
    <property type="entry name" value="P-loop containing nucleotide triphosphate hydrolases"/>
    <property type="match status" value="1"/>
</dbReference>
<feature type="region of interest" description="Disordered" evidence="10">
    <location>
        <begin position="230"/>
        <end position="269"/>
    </location>
</feature>
<dbReference type="GO" id="GO:0006654">
    <property type="term" value="P:phosphatidic acid biosynthetic process"/>
    <property type="evidence" value="ECO:0007669"/>
    <property type="project" value="TreeGrafter"/>
</dbReference>
<feature type="compositionally biased region" description="Basic and acidic residues" evidence="10">
    <location>
        <begin position="168"/>
        <end position="204"/>
    </location>
</feature>
<keyword evidence="9" id="KW-0963">Cytoplasm</keyword>
<dbReference type="EC" id="2.7.4.25" evidence="9"/>
<dbReference type="NCBIfam" id="TIGR00017">
    <property type="entry name" value="cmk"/>
    <property type="match status" value="1"/>
</dbReference>
<protein>
    <recommendedName>
        <fullName evidence="9">Cytidylate kinase</fullName>
        <shortName evidence="9">CK</shortName>
        <ecNumber evidence="9">2.7.4.25</ecNumber>
    </recommendedName>
    <alternativeName>
        <fullName evidence="9">Cytidine monophosphate kinase</fullName>
        <shortName evidence="9">CMP kinase</shortName>
    </alternativeName>
</protein>
<dbReference type="Proteomes" id="UP000831562">
    <property type="component" value="Chromosome"/>
</dbReference>
<dbReference type="GO" id="GO:0005737">
    <property type="term" value="C:cytoplasm"/>
    <property type="evidence" value="ECO:0007669"/>
    <property type="project" value="UniProtKB-SubCell"/>
</dbReference>
<dbReference type="GO" id="GO:0006220">
    <property type="term" value="P:pyrimidine nucleotide metabolic process"/>
    <property type="evidence" value="ECO:0007669"/>
    <property type="project" value="UniProtKB-UniRule"/>
</dbReference>
<dbReference type="SMART" id="SM00563">
    <property type="entry name" value="PlsC"/>
    <property type="match status" value="1"/>
</dbReference>
<evidence type="ECO:0000256" key="9">
    <source>
        <dbReference type="HAMAP-Rule" id="MF_00238"/>
    </source>
</evidence>
<accession>A0A9E7DB64</accession>
<keyword evidence="5 9" id="KW-0067">ATP-binding</keyword>
<comment type="catalytic activity">
    <reaction evidence="7 9">
        <text>dCMP + ATP = dCDP + ADP</text>
        <dbReference type="Rhea" id="RHEA:25094"/>
        <dbReference type="ChEBI" id="CHEBI:30616"/>
        <dbReference type="ChEBI" id="CHEBI:57566"/>
        <dbReference type="ChEBI" id="CHEBI:58593"/>
        <dbReference type="ChEBI" id="CHEBI:456216"/>
        <dbReference type="EC" id="2.7.4.25"/>
    </reaction>
</comment>
<evidence type="ECO:0000256" key="4">
    <source>
        <dbReference type="ARBA" id="ARBA00022777"/>
    </source>
</evidence>
<proteinExistence type="inferred from homology"/>
<dbReference type="PANTHER" id="PTHR10434:SF11">
    <property type="entry name" value="1-ACYL-SN-GLYCEROL-3-PHOSPHATE ACYLTRANSFERASE"/>
    <property type="match status" value="1"/>
</dbReference>
<dbReference type="SUPFAM" id="SSF52540">
    <property type="entry name" value="P-loop containing nucleoside triphosphate hydrolases"/>
    <property type="match status" value="1"/>
</dbReference>
<evidence type="ECO:0000256" key="3">
    <source>
        <dbReference type="ARBA" id="ARBA00022741"/>
    </source>
</evidence>
<evidence type="ECO:0000259" key="11">
    <source>
        <dbReference type="SMART" id="SM00563"/>
    </source>
</evidence>
<dbReference type="InterPro" id="IPR027417">
    <property type="entry name" value="P-loop_NTPase"/>
</dbReference>
<evidence type="ECO:0000256" key="8">
    <source>
        <dbReference type="ARBA" id="ARBA00048478"/>
    </source>
</evidence>
<dbReference type="HAMAP" id="MF_00238">
    <property type="entry name" value="Cytidyl_kinase_type1"/>
    <property type="match status" value="1"/>
</dbReference>
<dbReference type="Pfam" id="PF01553">
    <property type="entry name" value="Acyltransferase"/>
    <property type="match status" value="1"/>
</dbReference>
<dbReference type="CDD" id="cd07989">
    <property type="entry name" value="LPLAT_AGPAT-like"/>
    <property type="match status" value="1"/>
</dbReference>
<sequence>MIVAIDGPAGSGKSTVARALSDRLDLIFLDTGAMYRSVTVECLHQGIDMTDTEKIIQVARSISISFGNSANGQTVYANGSNVTTEIRTPEVDRNVSAVAAIPEVREAMVTLQRRAGENGDVVAEGRDIGTVVFPEADVKVFLTADPAARAHRRAVQRQGGDAATGNDAKVDAKSEEKILEDIKARDKADSERKAAPLRAAEDAHHIDSSALSVEEVIAAIIALHPGLGKRDARNHRASHQGNGSESSSSDDGKSHTEEPKRSEKKSSIAAASKRLRPFGGNSFDDYYDTALADFPAPAKFFKWLAVSVLGLITKIWFRWRWDNDQLFVGDKTPRVLIMNHPTFLDPIVTVVHLLVHGIPVRTIYKSEFNKFKPLQWALSRLGGIPVDRGTADMKAIRRATTALSRGEMLLIYPEGTRVRSNTERGETHGGFALIAQLAKVDVQPLAIIGALDIKKKGSPLVKPVKVYLRAGQKVSFSDLTSTKRKDQAKEMEEDGHGAGIRTKRCNAQRASRKELVRAYYQNCR</sequence>
<keyword evidence="3 9" id="KW-0547">Nucleotide-binding</keyword>
<evidence type="ECO:0000256" key="2">
    <source>
        <dbReference type="ARBA" id="ARBA00022679"/>
    </source>
</evidence>
<feature type="domain" description="Phospholipid/glycerol acyltransferase" evidence="11">
    <location>
        <begin position="334"/>
        <end position="450"/>
    </location>
</feature>
<evidence type="ECO:0000313" key="13">
    <source>
        <dbReference type="Proteomes" id="UP000831562"/>
    </source>
</evidence>
<evidence type="ECO:0000256" key="5">
    <source>
        <dbReference type="ARBA" id="ARBA00022840"/>
    </source>
</evidence>
<feature type="binding site" evidence="9">
    <location>
        <begin position="7"/>
        <end position="15"/>
    </location>
    <ligand>
        <name>ATP</name>
        <dbReference type="ChEBI" id="CHEBI:30616"/>
    </ligand>
</feature>
<comment type="catalytic activity">
    <reaction evidence="8 9">
        <text>CMP + ATP = CDP + ADP</text>
        <dbReference type="Rhea" id="RHEA:11600"/>
        <dbReference type="ChEBI" id="CHEBI:30616"/>
        <dbReference type="ChEBI" id="CHEBI:58069"/>
        <dbReference type="ChEBI" id="CHEBI:60377"/>
        <dbReference type="ChEBI" id="CHEBI:456216"/>
        <dbReference type="EC" id="2.7.4.25"/>
    </reaction>
</comment>
<keyword evidence="6" id="KW-0012">Acyltransferase</keyword>
<dbReference type="GO" id="GO:0036431">
    <property type="term" value="F:dCMP kinase activity"/>
    <property type="evidence" value="ECO:0007669"/>
    <property type="project" value="InterPro"/>
</dbReference>
<gene>
    <name evidence="9 12" type="primary">cmk</name>
    <name evidence="12" type="ORF">M3I19_04000</name>
</gene>
<keyword evidence="4 9" id="KW-0418">Kinase</keyword>
<evidence type="ECO:0000256" key="10">
    <source>
        <dbReference type="SAM" id="MobiDB-lite"/>
    </source>
</evidence>
<evidence type="ECO:0000256" key="1">
    <source>
        <dbReference type="ARBA" id="ARBA00009427"/>
    </source>
</evidence>
<dbReference type="CDD" id="cd02020">
    <property type="entry name" value="CMPK"/>
    <property type="match status" value="1"/>
</dbReference>
<feature type="region of interest" description="Disordered" evidence="10">
    <location>
        <begin position="152"/>
        <end position="204"/>
    </location>
</feature>
<reference evidence="12" key="1">
    <citation type="submission" date="2022-05" db="EMBL/GenBank/DDBJ databases">
        <title>Using nanopore sequencing to obtain complete genomes from saliva samples.</title>
        <authorList>
            <person name="Baker J.L."/>
        </authorList>
    </citation>
    <scope>NUCLEOTIDE SEQUENCE</scope>
    <source>
        <strain evidence="12">JCVI-JB-Lp32</strain>
    </source>
</reference>
<dbReference type="SUPFAM" id="SSF69593">
    <property type="entry name" value="Glycerol-3-phosphate (1)-acyltransferase"/>
    <property type="match status" value="1"/>
</dbReference>
<dbReference type="PANTHER" id="PTHR10434">
    <property type="entry name" value="1-ACYL-SN-GLYCEROL-3-PHOSPHATE ACYLTRANSFERASE"/>
    <property type="match status" value="1"/>
</dbReference>
<keyword evidence="2 9" id="KW-0808">Transferase</keyword>
<evidence type="ECO:0000256" key="6">
    <source>
        <dbReference type="ARBA" id="ARBA00023315"/>
    </source>
</evidence>
<dbReference type="GO" id="GO:0003841">
    <property type="term" value="F:1-acylglycerol-3-phosphate O-acyltransferase activity"/>
    <property type="evidence" value="ECO:0007669"/>
    <property type="project" value="TreeGrafter"/>
</dbReference>
<dbReference type="Pfam" id="PF02224">
    <property type="entry name" value="Cytidylate_kin"/>
    <property type="match status" value="1"/>
</dbReference>
<comment type="subcellular location">
    <subcellularLocation>
        <location evidence="9">Cytoplasm</location>
    </subcellularLocation>
</comment>
<dbReference type="GO" id="GO:0005524">
    <property type="term" value="F:ATP binding"/>
    <property type="evidence" value="ECO:0007669"/>
    <property type="project" value="UniProtKB-UniRule"/>
</dbReference>
<evidence type="ECO:0000313" key="12">
    <source>
        <dbReference type="EMBL" id="UQF77484.1"/>
    </source>
</evidence>
<dbReference type="AlphaFoldDB" id="A0A9E7DB64"/>
<comment type="similarity">
    <text evidence="1 9">Belongs to the cytidylate kinase family. Type 1 subfamily.</text>
</comment>
<organism evidence="12 13">
    <name type="scientific">Lancefieldella parvula</name>
    <dbReference type="NCBI Taxonomy" id="1382"/>
    <lineage>
        <taxon>Bacteria</taxon>
        <taxon>Bacillati</taxon>
        <taxon>Actinomycetota</taxon>
        <taxon>Coriobacteriia</taxon>
        <taxon>Coriobacteriales</taxon>
        <taxon>Atopobiaceae</taxon>
        <taxon>Lancefieldella</taxon>
    </lineage>
</organism>
<dbReference type="InterPro" id="IPR003136">
    <property type="entry name" value="Cytidylate_kin"/>
</dbReference>
<dbReference type="EMBL" id="CP097092">
    <property type="protein sequence ID" value="UQF77484.1"/>
    <property type="molecule type" value="Genomic_DNA"/>
</dbReference>